<name>A0A6J6MNA2_9ZZZZ</name>
<protein>
    <submittedName>
        <fullName evidence="1">Unannotated protein</fullName>
    </submittedName>
</protein>
<dbReference type="EMBL" id="CAEZWW010000080">
    <property type="protein sequence ID" value="CAB4673873.1"/>
    <property type="molecule type" value="Genomic_DNA"/>
</dbReference>
<reference evidence="1" key="1">
    <citation type="submission" date="2020-05" db="EMBL/GenBank/DDBJ databases">
        <authorList>
            <person name="Chiriac C."/>
            <person name="Salcher M."/>
            <person name="Ghai R."/>
            <person name="Kavagutti S V."/>
        </authorList>
    </citation>
    <scope>NUCLEOTIDE SEQUENCE</scope>
</reference>
<dbReference type="AlphaFoldDB" id="A0A6J6MNA2"/>
<accession>A0A6J6MNA2</accession>
<organism evidence="1">
    <name type="scientific">freshwater metagenome</name>
    <dbReference type="NCBI Taxonomy" id="449393"/>
    <lineage>
        <taxon>unclassified sequences</taxon>
        <taxon>metagenomes</taxon>
        <taxon>ecological metagenomes</taxon>
    </lineage>
</organism>
<gene>
    <name evidence="1" type="ORF">UFOPK2310_00772</name>
</gene>
<evidence type="ECO:0000313" key="1">
    <source>
        <dbReference type="EMBL" id="CAB4673873.1"/>
    </source>
</evidence>
<sequence>MGPMSTAAPKLPHPGPAEIGLRVTMRLHESGGPTELLGFLETLTTIRKRNGEIVTFDPEQVVAWRIVLPPTKG</sequence>
<proteinExistence type="predicted"/>